<dbReference type="Gene3D" id="1.10.357.10">
    <property type="entry name" value="Tetracycline Repressor, domain 2"/>
    <property type="match status" value="1"/>
</dbReference>
<evidence type="ECO:0000259" key="5">
    <source>
        <dbReference type="PROSITE" id="PS50977"/>
    </source>
</evidence>
<dbReference type="PROSITE" id="PS01081">
    <property type="entry name" value="HTH_TETR_1"/>
    <property type="match status" value="1"/>
</dbReference>
<dbReference type="PANTHER" id="PTHR30055">
    <property type="entry name" value="HTH-TYPE TRANSCRIPTIONAL REGULATOR RUTR"/>
    <property type="match status" value="1"/>
</dbReference>
<sequence length="220" mass="24717">MTVSRRQVELLEKNRPRQERAKRTYEAILAAAAELLVEVGVERISTNLIAERAGITVPALYRYFPNKYAVINALGAGLMDRQNEIFREWVETYYSASQPERLLSHIYEVLRKTYDVTLEQTGGLEISQALRAVGPLQELRLDSHRLLADELAIYLAELQQQETSAETLMQARLTVDLGYSLVEMALEDPTLTPDLVLRQGADMLAAAWQNTIPGSAVDTP</sequence>
<evidence type="ECO:0000256" key="2">
    <source>
        <dbReference type="ARBA" id="ARBA00023125"/>
    </source>
</evidence>
<keyword evidence="3" id="KW-0804">Transcription</keyword>
<dbReference type="PRINTS" id="PR00455">
    <property type="entry name" value="HTHTETR"/>
</dbReference>
<evidence type="ECO:0000256" key="4">
    <source>
        <dbReference type="PROSITE-ProRule" id="PRU00335"/>
    </source>
</evidence>
<reference evidence="6 7" key="1">
    <citation type="submission" date="2019-03" db="EMBL/GenBank/DDBJ databases">
        <title>Seongchinamella monodicae gen. nov., sp. nov., a novel member of the Gammaproteobacteria isolated from a tidal mudflat of beach.</title>
        <authorList>
            <person name="Yang H.G."/>
            <person name="Kang J.W."/>
            <person name="Lee S.D."/>
        </authorList>
    </citation>
    <scope>NUCLEOTIDE SEQUENCE [LARGE SCALE GENOMIC DNA]</scope>
    <source>
        <strain evidence="6 7">GH4-78</strain>
    </source>
</reference>
<dbReference type="Proteomes" id="UP000295554">
    <property type="component" value="Unassembled WGS sequence"/>
</dbReference>
<accession>A0A4R5LNY0</accession>
<feature type="domain" description="HTH tetR-type" evidence="5">
    <location>
        <begin position="22"/>
        <end position="82"/>
    </location>
</feature>
<name>A0A4R5LNY0_9GAMM</name>
<dbReference type="OrthoDB" id="9816320at2"/>
<dbReference type="AlphaFoldDB" id="A0A4R5LNY0"/>
<dbReference type="PROSITE" id="PS50977">
    <property type="entry name" value="HTH_TETR_2"/>
    <property type="match status" value="1"/>
</dbReference>
<dbReference type="GO" id="GO:0000976">
    <property type="term" value="F:transcription cis-regulatory region binding"/>
    <property type="evidence" value="ECO:0007669"/>
    <property type="project" value="TreeGrafter"/>
</dbReference>
<evidence type="ECO:0000313" key="7">
    <source>
        <dbReference type="Proteomes" id="UP000295554"/>
    </source>
</evidence>
<dbReference type="PANTHER" id="PTHR30055:SF234">
    <property type="entry name" value="HTH-TYPE TRANSCRIPTIONAL REGULATOR BETI"/>
    <property type="match status" value="1"/>
</dbReference>
<protein>
    <submittedName>
        <fullName evidence="6">TetR/AcrR family transcriptional regulator</fullName>
    </submittedName>
</protein>
<keyword evidence="7" id="KW-1185">Reference proteome</keyword>
<evidence type="ECO:0000313" key="6">
    <source>
        <dbReference type="EMBL" id="TDG12073.1"/>
    </source>
</evidence>
<dbReference type="InterPro" id="IPR023772">
    <property type="entry name" value="DNA-bd_HTH_TetR-type_CS"/>
</dbReference>
<dbReference type="GO" id="GO:0003700">
    <property type="term" value="F:DNA-binding transcription factor activity"/>
    <property type="evidence" value="ECO:0007669"/>
    <property type="project" value="TreeGrafter"/>
</dbReference>
<organism evidence="6 7">
    <name type="scientific">Seongchinamella unica</name>
    <dbReference type="NCBI Taxonomy" id="2547392"/>
    <lineage>
        <taxon>Bacteria</taxon>
        <taxon>Pseudomonadati</taxon>
        <taxon>Pseudomonadota</taxon>
        <taxon>Gammaproteobacteria</taxon>
        <taxon>Cellvibrionales</taxon>
        <taxon>Halieaceae</taxon>
        <taxon>Seongchinamella</taxon>
    </lineage>
</organism>
<keyword evidence="1" id="KW-0805">Transcription regulation</keyword>
<evidence type="ECO:0000256" key="1">
    <source>
        <dbReference type="ARBA" id="ARBA00023015"/>
    </source>
</evidence>
<proteinExistence type="predicted"/>
<dbReference type="InterPro" id="IPR009057">
    <property type="entry name" value="Homeodomain-like_sf"/>
</dbReference>
<dbReference type="InterPro" id="IPR050109">
    <property type="entry name" value="HTH-type_TetR-like_transc_reg"/>
</dbReference>
<dbReference type="Pfam" id="PF00440">
    <property type="entry name" value="TetR_N"/>
    <property type="match status" value="1"/>
</dbReference>
<dbReference type="SUPFAM" id="SSF46689">
    <property type="entry name" value="Homeodomain-like"/>
    <property type="match status" value="1"/>
</dbReference>
<keyword evidence="2 4" id="KW-0238">DNA-binding</keyword>
<evidence type="ECO:0000256" key="3">
    <source>
        <dbReference type="ARBA" id="ARBA00023163"/>
    </source>
</evidence>
<dbReference type="RefSeq" id="WP_133214939.1">
    <property type="nucleotide sequence ID" value="NZ_SMSE01000004.1"/>
</dbReference>
<gene>
    <name evidence="6" type="ORF">E2F43_17105</name>
</gene>
<dbReference type="EMBL" id="SMSE01000004">
    <property type="protein sequence ID" value="TDG12073.1"/>
    <property type="molecule type" value="Genomic_DNA"/>
</dbReference>
<dbReference type="InterPro" id="IPR001647">
    <property type="entry name" value="HTH_TetR"/>
</dbReference>
<feature type="DNA-binding region" description="H-T-H motif" evidence="4">
    <location>
        <begin position="45"/>
        <end position="64"/>
    </location>
</feature>
<comment type="caution">
    <text evidence="6">The sequence shown here is derived from an EMBL/GenBank/DDBJ whole genome shotgun (WGS) entry which is preliminary data.</text>
</comment>